<protein>
    <recommendedName>
        <fullName evidence="9">Lipoprotein signal peptidase</fullName>
        <ecNumber evidence="9">3.4.23.36</ecNumber>
    </recommendedName>
    <alternativeName>
        <fullName evidence="9">Prolipoprotein signal peptidase</fullName>
    </alternativeName>
    <alternativeName>
        <fullName evidence="9">Signal peptidase II</fullName>
        <shortName evidence="9">SPase II</shortName>
    </alternativeName>
</protein>
<comment type="caution">
    <text evidence="11">The sequence shown here is derived from an EMBL/GenBank/DDBJ whole genome shotgun (WGS) entry which is preliminary data.</text>
</comment>
<comment type="catalytic activity">
    <reaction evidence="9">
        <text>Release of signal peptides from bacterial membrane prolipoproteins. Hydrolyzes -Xaa-Yaa-Zaa-|-(S,diacylglyceryl)Cys-, in which Xaa is hydrophobic (preferably Leu), and Yaa (Ala or Ser) and Zaa (Gly or Ala) have small, neutral side chains.</text>
        <dbReference type="EC" id="3.4.23.36"/>
    </reaction>
</comment>
<feature type="transmembrane region" description="Helical" evidence="9">
    <location>
        <begin position="61"/>
        <end position="79"/>
    </location>
</feature>
<dbReference type="PANTHER" id="PTHR33695:SF1">
    <property type="entry name" value="LIPOPROTEIN SIGNAL PEPTIDASE"/>
    <property type="match status" value="1"/>
</dbReference>
<reference evidence="11" key="1">
    <citation type="submission" date="2022-07" db="EMBL/GenBank/DDBJ databases">
        <authorList>
            <person name="Kouya T."/>
            <person name="Ishiyama Y."/>
        </authorList>
    </citation>
    <scope>NUCLEOTIDE SEQUENCE</scope>
    <source>
        <strain evidence="11">WR16-4</strain>
    </source>
</reference>
<dbReference type="RefSeq" id="WP_286136330.1">
    <property type="nucleotide sequence ID" value="NZ_BRPL01000002.1"/>
</dbReference>
<evidence type="ECO:0000256" key="7">
    <source>
        <dbReference type="ARBA" id="ARBA00022989"/>
    </source>
</evidence>
<dbReference type="PANTHER" id="PTHR33695">
    <property type="entry name" value="LIPOPROTEIN SIGNAL PEPTIDASE"/>
    <property type="match status" value="1"/>
</dbReference>
<evidence type="ECO:0000256" key="5">
    <source>
        <dbReference type="ARBA" id="ARBA00022750"/>
    </source>
</evidence>
<feature type="transmembrane region" description="Helical" evidence="9">
    <location>
        <begin position="119"/>
        <end position="144"/>
    </location>
</feature>
<keyword evidence="7 9" id="KW-1133">Transmembrane helix</keyword>
<comment type="subcellular location">
    <subcellularLocation>
        <location evidence="9">Cell membrane</location>
        <topology evidence="9">Multi-pass membrane protein</topology>
    </subcellularLocation>
</comment>
<dbReference type="HAMAP" id="MF_00161">
    <property type="entry name" value="LspA"/>
    <property type="match status" value="1"/>
</dbReference>
<comment type="function">
    <text evidence="9">This protein specifically catalyzes the removal of signal peptides from prolipoproteins.</text>
</comment>
<keyword evidence="6 9" id="KW-0378">Hydrolase</keyword>
<proteinExistence type="inferred from homology"/>
<keyword evidence="2 9" id="KW-1003">Cell membrane</keyword>
<gene>
    <name evidence="9 11" type="primary">lspA</name>
    <name evidence="11" type="ORF">WR164_08470</name>
</gene>
<dbReference type="EMBL" id="BRPL01000002">
    <property type="protein sequence ID" value="GLB46868.1"/>
    <property type="molecule type" value="Genomic_DNA"/>
</dbReference>
<keyword evidence="4 9" id="KW-0812">Transmembrane</keyword>
<reference evidence="11" key="2">
    <citation type="journal article" date="2023" name="PLoS ONE">
        <title>Philodulcilactobacillus myokoensis gen. nov., sp. nov., a fructophilic, acidophilic, and agar-phobic lactic acid bacterium isolated from fermented vegetable extracts.</title>
        <authorList>
            <person name="Kouya T."/>
            <person name="Ishiyama Y."/>
            <person name="Ohashi S."/>
            <person name="Kumakubo R."/>
            <person name="Yamazaki T."/>
            <person name="Otaki T."/>
        </authorList>
    </citation>
    <scope>NUCLEOTIDE SEQUENCE</scope>
    <source>
        <strain evidence="11">WR16-4</strain>
    </source>
</reference>
<dbReference type="GO" id="GO:0006508">
    <property type="term" value="P:proteolysis"/>
    <property type="evidence" value="ECO:0007669"/>
    <property type="project" value="UniProtKB-KW"/>
</dbReference>
<evidence type="ECO:0000256" key="1">
    <source>
        <dbReference type="ARBA" id="ARBA00006139"/>
    </source>
</evidence>
<keyword evidence="8 9" id="KW-0472">Membrane</keyword>
<comment type="similarity">
    <text evidence="1 9 10">Belongs to the peptidase A8 family.</text>
</comment>
<evidence type="ECO:0000256" key="9">
    <source>
        <dbReference type="HAMAP-Rule" id="MF_00161"/>
    </source>
</evidence>
<organism evidence="11 12">
    <name type="scientific">Philodulcilactobacillus myokoensis</name>
    <dbReference type="NCBI Taxonomy" id="2929573"/>
    <lineage>
        <taxon>Bacteria</taxon>
        <taxon>Bacillati</taxon>
        <taxon>Bacillota</taxon>
        <taxon>Bacilli</taxon>
        <taxon>Lactobacillales</taxon>
        <taxon>Lactobacillaceae</taxon>
        <taxon>Philodulcilactobacillus</taxon>
    </lineage>
</organism>
<name>A0A9W6ESZ8_9LACO</name>
<dbReference type="GO" id="GO:0005886">
    <property type="term" value="C:plasma membrane"/>
    <property type="evidence" value="ECO:0007669"/>
    <property type="project" value="UniProtKB-SubCell"/>
</dbReference>
<keyword evidence="11" id="KW-0449">Lipoprotein</keyword>
<keyword evidence="12" id="KW-1185">Reference proteome</keyword>
<evidence type="ECO:0000256" key="3">
    <source>
        <dbReference type="ARBA" id="ARBA00022670"/>
    </source>
</evidence>
<evidence type="ECO:0000256" key="6">
    <source>
        <dbReference type="ARBA" id="ARBA00022801"/>
    </source>
</evidence>
<comment type="caution">
    <text evidence="9">Lacks conserved residue(s) required for the propagation of feature annotation.</text>
</comment>
<keyword evidence="5 9" id="KW-0064">Aspartyl protease</keyword>
<dbReference type="Proteomes" id="UP001144204">
    <property type="component" value="Unassembled WGS sequence"/>
</dbReference>
<feature type="active site" evidence="9">
    <location>
        <position position="129"/>
    </location>
</feature>
<dbReference type="NCBIfam" id="TIGR00077">
    <property type="entry name" value="lspA"/>
    <property type="match status" value="1"/>
</dbReference>
<dbReference type="AlphaFoldDB" id="A0A9W6ESZ8"/>
<evidence type="ECO:0000256" key="8">
    <source>
        <dbReference type="ARBA" id="ARBA00023136"/>
    </source>
</evidence>
<evidence type="ECO:0000313" key="11">
    <source>
        <dbReference type="EMBL" id="GLB46868.1"/>
    </source>
</evidence>
<evidence type="ECO:0000256" key="4">
    <source>
        <dbReference type="ARBA" id="ARBA00022692"/>
    </source>
</evidence>
<accession>A0A9W6ESZ8</accession>
<dbReference type="InterPro" id="IPR001872">
    <property type="entry name" value="Peptidase_A8"/>
</dbReference>
<feature type="active site" evidence="9">
    <location>
        <position position="113"/>
    </location>
</feature>
<sequence>MPIIYAVIFIFALIGIDQWVKELVTVHLTLNQTIPLIHHVVSLTNLHNSGAAWSILTGQNWLFEIIAAVVLFILAYYLFKYRRHFIYTLSLSMIIAGTIGNLINRFIQGYVVDMFQLDFINFPVFNIADSCLTIGVLILIIAIIKE</sequence>
<comment type="pathway">
    <text evidence="9">Protein modification; lipoprotein biosynthesis (signal peptide cleavage).</text>
</comment>
<dbReference type="GO" id="GO:0004190">
    <property type="term" value="F:aspartic-type endopeptidase activity"/>
    <property type="evidence" value="ECO:0007669"/>
    <property type="project" value="UniProtKB-UniRule"/>
</dbReference>
<evidence type="ECO:0000256" key="2">
    <source>
        <dbReference type="ARBA" id="ARBA00022475"/>
    </source>
</evidence>
<keyword evidence="3 9" id="KW-0645">Protease</keyword>
<dbReference type="Pfam" id="PF01252">
    <property type="entry name" value="Peptidase_A8"/>
    <property type="match status" value="1"/>
</dbReference>
<feature type="transmembrane region" description="Helical" evidence="9">
    <location>
        <begin position="86"/>
        <end position="107"/>
    </location>
</feature>
<dbReference type="EC" id="3.4.23.36" evidence="9"/>
<evidence type="ECO:0000256" key="10">
    <source>
        <dbReference type="RuleBase" id="RU004181"/>
    </source>
</evidence>
<dbReference type="PRINTS" id="PR00781">
    <property type="entry name" value="LIPOSIGPTASE"/>
</dbReference>
<evidence type="ECO:0000313" key="12">
    <source>
        <dbReference type="Proteomes" id="UP001144204"/>
    </source>
</evidence>